<evidence type="ECO:0000313" key="2">
    <source>
        <dbReference type="EMBL" id="BAD17252.1"/>
    </source>
</evidence>
<dbReference type="EMBL" id="AP005012">
    <property type="protein sequence ID" value="BAD17252.1"/>
    <property type="molecule type" value="Genomic_DNA"/>
</dbReference>
<accession>Q6Z685</accession>
<evidence type="ECO:0000256" key="1">
    <source>
        <dbReference type="SAM" id="MobiDB-lite"/>
    </source>
</evidence>
<organism evidence="2 3">
    <name type="scientific">Oryza sativa subsp. japonica</name>
    <name type="common">Rice</name>
    <dbReference type="NCBI Taxonomy" id="39947"/>
    <lineage>
        <taxon>Eukaryota</taxon>
        <taxon>Viridiplantae</taxon>
        <taxon>Streptophyta</taxon>
        <taxon>Embryophyta</taxon>
        <taxon>Tracheophyta</taxon>
        <taxon>Spermatophyta</taxon>
        <taxon>Magnoliopsida</taxon>
        <taxon>Liliopsida</taxon>
        <taxon>Poales</taxon>
        <taxon>Poaceae</taxon>
        <taxon>BOP clade</taxon>
        <taxon>Oryzoideae</taxon>
        <taxon>Oryzeae</taxon>
        <taxon>Oryzinae</taxon>
        <taxon>Oryza</taxon>
        <taxon>Oryza sativa</taxon>
    </lineage>
</organism>
<protein>
    <submittedName>
        <fullName evidence="2">Uncharacterized protein</fullName>
    </submittedName>
</protein>
<dbReference type="AlphaFoldDB" id="Q6Z685"/>
<name>Q6Z685_ORYSJ</name>
<evidence type="ECO:0000313" key="3">
    <source>
        <dbReference type="Proteomes" id="UP000000763"/>
    </source>
</evidence>
<reference evidence="3" key="1">
    <citation type="journal article" date="2005" name="Nature">
        <title>The map-based sequence of the rice genome.</title>
        <authorList>
            <consortium name="International rice genome sequencing project (IRGSP)"/>
            <person name="Matsumoto T."/>
            <person name="Wu J."/>
            <person name="Kanamori H."/>
            <person name="Katayose Y."/>
            <person name="Fujisawa M."/>
            <person name="Namiki N."/>
            <person name="Mizuno H."/>
            <person name="Yamamoto K."/>
            <person name="Antonio B.A."/>
            <person name="Baba T."/>
            <person name="Sakata K."/>
            <person name="Nagamura Y."/>
            <person name="Aoki H."/>
            <person name="Arikawa K."/>
            <person name="Arita K."/>
            <person name="Bito T."/>
            <person name="Chiden Y."/>
            <person name="Fujitsuka N."/>
            <person name="Fukunaka R."/>
            <person name="Hamada M."/>
            <person name="Harada C."/>
            <person name="Hayashi A."/>
            <person name="Hijishita S."/>
            <person name="Honda M."/>
            <person name="Hosokawa S."/>
            <person name="Ichikawa Y."/>
            <person name="Idonuma A."/>
            <person name="Iijima M."/>
            <person name="Ikeda M."/>
            <person name="Ikeno M."/>
            <person name="Ito K."/>
            <person name="Ito S."/>
            <person name="Ito T."/>
            <person name="Ito Y."/>
            <person name="Ito Y."/>
            <person name="Iwabuchi A."/>
            <person name="Kamiya K."/>
            <person name="Karasawa W."/>
            <person name="Kurita K."/>
            <person name="Katagiri S."/>
            <person name="Kikuta A."/>
            <person name="Kobayashi H."/>
            <person name="Kobayashi N."/>
            <person name="Machita K."/>
            <person name="Maehara T."/>
            <person name="Masukawa M."/>
            <person name="Mizubayashi T."/>
            <person name="Mukai Y."/>
            <person name="Nagasaki H."/>
            <person name="Nagata Y."/>
            <person name="Naito S."/>
            <person name="Nakashima M."/>
            <person name="Nakama Y."/>
            <person name="Nakamichi Y."/>
            <person name="Nakamura M."/>
            <person name="Meguro A."/>
            <person name="Negishi M."/>
            <person name="Ohta I."/>
            <person name="Ohta T."/>
            <person name="Okamoto M."/>
            <person name="Ono N."/>
            <person name="Saji S."/>
            <person name="Sakaguchi M."/>
            <person name="Sakai K."/>
            <person name="Shibata M."/>
            <person name="Shimokawa T."/>
            <person name="Song J."/>
            <person name="Takazaki Y."/>
            <person name="Terasawa K."/>
            <person name="Tsugane M."/>
            <person name="Tsuji K."/>
            <person name="Ueda S."/>
            <person name="Waki K."/>
            <person name="Yamagata H."/>
            <person name="Yamamoto M."/>
            <person name="Yamamoto S."/>
            <person name="Yamane H."/>
            <person name="Yoshiki S."/>
            <person name="Yoshihara R."/>
            <person name="Yukawa K."/>
            <person name="Zhong H."/>
            <person name="Yano M."/>
            <person name="Yuan Q."/>
            <person name="Ouyang S."/>
            <person name="Liu J."/>
            <person name="Jones K.M."/>
            <person name="Gansberger K."/>
            <person name="Moffat K."/>
            <person name="Hill J."/>
            <person name="Bera J."/>
            <person name="Fadrosh D."/>
            <person name="Jin S."/>
            <person name="Johri S."/>
            <person name="Kim M."/>
            <person name="Overton L."/>
            <person name="Reardon M."/>
            <person name="Tsitrin T."/>
            <person name="Vuong H."/>
            <person name="Weaver B."/>
            <person name="Ciecko A."/>
            <person name="Tallon L."/>
            <person name="Jackson J."/>
            <person name="Pai G."/>
            <person name="Aken S.V."/>
            <person name="Utterback T."/>
            <person name="Reidmuller S."/>
            <person name="Feldblyum T."/>
            <person name="Hsiao J."/>
            <person name="Zismann V."/>
            <person name="Iobst S."/>
            <person name="de Vazeille A.R."/>
            <person name="Buell C.R."/>
            <person name="Ying K."/>
            <person name="Li Y."/>
            <person name="Lu T."/>
            <person name="Huang Y."/>
            <person name="Zhao Q."/>
            <person name="Feng Q."/>
            <person name="Zhang L."/>
            <person name="Zhu J."/>
            <person name="Weng Q."/>
            <person name="Mu J."/>
            <person name="Lu Y."/>
            <person name="Fan D."/>
            <person name="Liu Y."/>
            <person name="Guan J."/>
            <person name="Zhang Y."/>
            <person name="Yu S."/>
            <person name="Liu X."/>
            <person name="Zhang Y."/>
            <person name="Hong G."/>
            <person name="Han B."/>
            <person name="Choisne N."/>
            <person name="Demange N."/>
            <person name="Orjeda G."/>
            <person name="Samain S."/>
            <person name="Cattolico L."/>
            <person name="Pelletier E."/>
            <person name="Couloux A."/>
            <person name="Segurens B."/>
            <person name="Wincker P."/>
            <person name="D'Hont A."/>
            <person name="Scarpelli C."/>
            <person name="Weissenbach J."/>
            <person name="Salanoubat M."/>
            <person name="Quetier F."/>
            <person name="Yu Y."/>
            <person name="Kim H.R."/>
            <person name="Rambo T."/>
            <person name="Currie J."/>
            <person name="Collura K."/>
            <person name="Luo M."/>
            <person name="Yang T."/>
            <person name="Ammiraju J.S.S."/>
            <person name="Engler F."/>
            <person name="Soderlund C."/>
            <person name="Wing R.A."/>
            <person name="Palmer L.E."/>
            <person name="de la Bastide M."/>
            <person name="Spiegel L."/>
            <person name="Nascimento L."/>
            <person name="Zutavern T."/>
            <person name="O'Shaughnessy A."/>
            <person name="Dike S."/>
            <person name="Dedhia N."/>
            <person name="Preston R."/>
            <person name="Balija V."/>
            <person name="McCombie W.R."/>
            <person name="Chow T."/>
            <person name="Chen H."/>
            <person name="Chung M."/>
            <person name="Chen C."/>
            <person name="Shaw J."/>
            <person name="Wu H."/>
            <person name="Hsiao K."/>
            <person name="Chao Y."/>
            <person name="Chu M."/>
            <person name="Cheng C."/>
            <person name="Hour A."/>
            <person name="Lee P."/>
            <person name="Lin S."/>
            <person name="Lin Y."/>
            <person name="Liou J."/>
            <person name="Liu S."/>
            <person name="Hsing Y."/>
            <person name="Raghuvanshi S."/>
            <person name="Mohanty A."/>
            <person name="Bharti A.K."/>
            <person name="Gaur A."/>
            <person name="Gupta V."/>
            <person name="Kumar D."/>
            <person name="Ravi V."/>
            <person name="Vij S."/>
            <person name="Kapur A."/>
            <person name="Khurana P."/>
            <person name="Khurana P."/>
            <person name="Khurana J.P."/>
            <person name="Tyagi A.K."/>
            <person name="Gaikwad K."/>
            <person name="Singh A."/>
            <person name="Dalal V."/>
            <person name="Srivastava S."/>
            <person name="Dixit A."/>
            <person name="Pal A.K."/>
            <person name="Ghazi I.A."/>
            <person name="Yadav M."/>
            <person name="Pandit A."/>
            <person name="Bhargava A."/>
            <person name="Sureshbabu K."/>
            <person name="Batra K."/>
            <person name="Sharma T.R."/>
            <person name="Mohapatra T."/>
            <person name="Singh N.K."/>
            <person name="Messing J."/>
            <person name="Nelson A.B."/>
            <person name="Fuks G."/>
            <person name="Kavchok S."/>
            <person name="Keizer G."/>
            <person name="Linton E."/>
            <person name="Llaca V."/>
            <person name="Song R."/>
            <person name="Tanyolac B."/>
            <person name="Young S."/>
            <person name="Ho-Il K."/>
            <person name="Hahn J.H."/>
            <person name="Sangsakoo G."/>
            <person name="Vanavichit A."/>
            <person name="de Mattos Luiz.A.T."/>
            <person name="Zimmer P.D."/>
            <person name="Malone G."/>
            <person name="Dellagostin O."/>
            <person name="de Oliveira A.C."/>
            <person name="Bevan M."/>
            <person name="Bancroft I."/>
            <person name="Minx P."/>
            <person name="Cordum H."/>
            <person name="Wilson R."/>
            <person name="Cheng Z."/>
            <person name="Jin W."/>
            <person name="Jiang J."/>
            <person name="Leong S.A."/>
            <person name="Iwama H."/>
            <person name="Gojobori T."/>
            <person name="Itoh T."/>
            <person name="Niimura Y."/>
            <person name="Fujii Y."/>
            <person name="Habara T."/>
            <person name="Sakai H."/>
            <person name="Sato Y."/>
            <person name="Wilson G."/>
            <person name="Kumar K."/>
            <person name="McCouch S."/>
            <person name="Juretic N."/>
            <person name="Hoen D."/>
            <person name="Wright S."/>
            <person name="Bruskiewich R."/>
            <person name="Bureau T."/>
            <person name="Miyao A."/>
            <person name="Hirochika H."/>
            <person name="Nishikawa T."/>
            <person name="Kadowaki K."/>
            <person name="Sugiura M."/>
            <person name="Burr B."/>
            <person name="Sasaki T."/>
        </authorList>
    </citation>
    <scope>NUCLEOTIDE SEQUENCE [LARGE SCALE GENOMIC DNA]</scope>
    <source>
        <strain evidence="3">cv. Nipponbare</strain>
    </source>
</reference>
<sequence length="155" mass="17411">MPLLFSFPHHHRRSLASHLHPFFSLWTARSGGNELVQSSFCDRRYGNFDGKPPYAFTMLQCTYRCTDLQPVWKHPSADRSRKDSKRHRQGCSMNAPNFAEPIRHFSILHERGAHAEHMPRRGAARIGACADVPLAAAAQAQAQAQAQAYLHHAGA</sequence>
<reference evidence="3" key="2">
    <citation type="journal article" date="2008" name="Nucleic Acids Res.">
        <title>The rice annotation project database (RAP-DB): 2008 update.</title>
        <authorList>
            <consortium name="The rice annotation project (RAP)"/>
        </authorList>
    </citation>
    <scope>GENOME REANNOTATION</scope>
    <source>
        <strain evidence="3">cv. Nipponbare</strain>
    </source>
</reference>
<dbReference type="Proteomes" id="UP000000763">
    <property type="component" value="Chromosome 2"/>
</dbReference>
<feature type="region of interest" description="Disordered" evidence="1">
    <location>
        <begin position="73"/>
        <end position="93"/>
    </location>
</feature>
<gene>
    <name evidence="2" type="primary">P0627E03.32</name>
</gene>
<proteinExistence type="predicted"/>